<evidence type="ECO:0000313" key="10">
    <source>
        <dbReference type="Proteomes" id="UP000320762"/>
    </source>
</evidence>
<feature type="compositionally biased region" description="Low complexity" evidence="6">
    <location>
        <begin position="1"/>
        <end position="18"/>
    </location>
</feature>
<evidence type="ECO:0000256" key="4">
    <source>
        <dbReference type="ARBA" id="ARBA00022833"/>
    </source>
</evidence>
<feature type="region of interest" description="Disordered" evidence="6">
    <location>
        <begin position="1"/>
        <end position="67"/>
    </location>
</feature>
<feature type="region of interest" description="Disordered" evidence="6">
    <location>
        <begin position="391"/>
        <end position="431"/>
    </location>
</feature>
<evidence type="ECO:0000256" key="2">
    <source>
        <dbReference type="ARBA" id="ARBA00022723"/>
    </source>
</evidence>
<dbReference type="PANTHER" id="PTHR15835">
    <property type="entry name" value="NUCLEAR-INTERACTING PARTNER OF ALK"/>
    <property type="match status" value="1"/>
</dbReference>
<dbReference type="STRING" id="97359.A0A550CJY0"/>
<keyword evidence="4" id="KW-0862">Zinc</keyword>
<dbReference type="Proteomes" id="UP000320762">
    <property type="component" value="Unassembled WGS sequence"/>
</dbReference>
<organism evidence="9 10">
    <name type="scientific">Schizophyllum amplum</name>
    <dbReference type="NCBI Taxonomy" id="97359"/>
    <lineage>
        <taxon>Eukaryota</taxon>
        <taxon>Fungi</taxon>
        <taxon>Dikarya</taxon>
        <taxon>Basidiomycota</taxon>
        <taxon>Agaricomycotina</taxon>
        <taxon>Agaricomycetes</taxon>
        <taxon>Agaricomycetidae</taxon>
        <taxon>Agaricales</taxon>
        <taxon>Schizophyllaceae</taxon>
        <taxon>Schizophyllum</taxon>
    </lineage>
</organism>
<proteinExistence type="predicted"/>
<feature type="compositionally biased region" description="Polar residues" evidence="6">
    <location>
        <begin position="396"/>
        <end position="410"/>
    </location>
</feature>
<feature type="region of interest" description="Disordered" evidence="6">
    <location>
        <begin position="289"/>
        <end position="342"/>
    </location>
</feature>
<dbReference type="InterPro" id="IPR012935">
    <property type="entry name" value="NuBaID_N"/>
</dbReference>
<reference evidence="9 10" key="1">
    <citation type="journal article" date="2019" name="New Phytol.">
        <title>Comparative genomics reveals unique wood-decay strategies and fruiting body development in the Schizophyllaceae.</title>
        <authorList>
            <person name="Almasi E."/>
            <person name="Sahu N."/>
            <person name="Krizsan K."/>
            <person name="Balint B."/>
            <person name="Kovacs G.M."/>
            <person name="Kiss B."/>
            <person name="Cseklye J."/>
            <person name="Drula E."/>
            <person name="Henrissat B."/>
            <person name="Nagy I."/>
            <person name="Chovatia M."/>
            <person name="Adam C."/>
            <person name="LaButti K."/>
            <person name="Lipzen A."/>
            <person name="Riley R."/>
            <person name="Grigoriev I.V."/>
            <person name="Nagy L.G."/>
        </authorList>
    </citation>
    <scope>NUCLEOTIDE SEQUENCE [LARGE SCALE GENOMIC DNA]</scope>
    <source>
        <strain evidence="9 10">NL-1724</strain>
    </source>
</reference>
<gene>
    <name evidence="9" type="ORF">BD626DRAFT_400472</name>
</gene>
<name>A0A550CJY0_9AGAR</name>
<dbReference type="InterPro" id="IPR013909">
    <property type="entry name" value="NuBaID_C"/>
</dbReference>
<keyword evidence="3" id="KW-0863">Zinc-finger</keyword>
<evidence type="ECO:0000256" key="1">
    <source>
        <dbReference type="ARBA" id="ARBA00004123"/>
    </source>
</evidence>
<evidence type="ECO:0000256" key="3">
    <source>
        <dbReference type="ARBA" id="ARBA00022771"/>
    </source>
</evidence>
<evidence type="ECO:0000259" key="8">
    <source>
        <dbReference type="Pfam" id="PF08600"/>
    </source>
</evidence>
<feature type="domain" description="NuBaID C-terminal" evidence="8">
    <location>
        <begin position="368"/>
        <end position="449"/>
    </location>
</feature>
<evidence type="ECO:0000256" key="6">
    <source>
        <dbReference type="SAM" id="MobiDB-lite"/>
    </source>
</evidence>
<dbReference type="Pfam" id="PF08600">
    <property type="entry name" value="NuBaID_C"/>
    <property type="match status" value="1"/>
</dbReference>
<evidence type="ECO:0000313" key="9">
    <source>
        <dbReference type="EMBL" id="TRM65063.1"/>
    </source>
</evidence>
<dbReference type="OrthoDB" id="2592092at2759"/>
<dbReference type="EMBL" id="VDMD01000006">
    <property type="protein sequence ID" value="TRM65063.1"/>
    <property type="molecule type" value="Genomic_DNA"/>
</dbReference>
<feature type="compositionally biased region" description="Low complexity" evidence="6">
    <location>
        <begin position="420"/>
        <end position="431"/>
    </location>
</feature>
<feature type="compositionally biased region" description="Polar residues" evidence="6">
    <location>
        <begin position="298"/>
        <end position="319"/>
    </location>
</feature>
<dbReference type="AlphaFoldDB" id="A0A550CJY0"/>
<dbReference type="GO" id="GO:0005634">
    <property type="term" value="C:nucleus"/>
    <property type="evidence" value="ECO:0007669"/>
    <property type="project" value="UniProtKB-SubCell"/>
</dbReference>
<sequence length="567" mass="59811">MASFPSISSPIPAPQISPNDVQTAQPPSASAYRAQKRKLDDAFSSLDSAIGQEEARPPPSKRTNTSRSFLTTLSRYGVISKQSNAIISRAKSTFRAPTTGPVTPHGAYRPSSVTSFLERLATFKIATYSGKPKALEASAAAAAGWVNDGKDRLVCGICNASWNVAGREGLSRDAANTLVEKQRVALIEAHKEGCPWRKRQCDATIYRIPLQSPQTMVRAMKTNAIILNASFTDVRVKHPLSATQLSSLRQTVANFVLPVSEGAESDPPLPQPCEAAVLASLFGWSLPPPTERAPSLSRAGSSTRRTPSISRATSPSVSRRATPAPGAASISRPGTPTPGGSAIQSAFLPLASSSLSIALSTSRGTAAVGDVVHCVLCQRRVGLWAFRAGEGERESTNGAATLANGTSVVEGSTPAPANGTPAPRTPSRPTSRQFDLLKEHRAFCPYVVQSTVVPSMQITPPSMQPASSGSGFDQHRRSGSTSSLSDPNAPVEGWRAVLTIVLRYGASRRLRERMGIEEGVETAFGEATPEGAVDTASVDSTGVDSMVADVKKRGGRELLKYVKGLIG</sequence>
<feature type="compositionally biased region" description="Polar residues" evidence="6">
    <location>
        <begin position="19"/>
        <end position="28"/>
    </location>
</feature>
<dbReference type="Pfam" id="PF07967">
    <property type="entry name" value="zf-C3HC"/>
    <property type="match status" value="1"/>
</dbReference>
<evidence type="ECO:0000259" key="7">
    <source>
        <dbReference type="Pfam" id="PF07967"/>
    </source>
</evidence>
<dbReference type="PANTHER" id="PTHR15835:SF6">
    <property type="entry name" value="ZINC FINGER C3HC-TYPE PROTEIN 1"/>
    <property type="match status" value="1"/>
</dbReference>
<protein>
    <submittedName>
        <fullName evidence="9">C3HC zinc finger-like-domain-containing protein</fullName>
    </submittedName>
</protein>
<keyword evidence="5" id="KW-0539">Nucleus</keyword>
<accession>A0A550CJY0</accession>
<feature type="compositionally biased region" description="Polar residues" evidence="6">
    <location>
        <begin position="457"/>
        <end position="471"/>
    </location>
</feature>
<feature type="domain" description="C3HC-type" evidence="7">
    <location>
        <begin position="111"/>
        <end position="223"/>
    </location>
</feature>
<keyword evidence="10" id="KW-1185">Reference proteome</keyword>
<comment type="caution">
    <text evidence="9">The sequence shown here is derived from an EMBL/GenBank/DDBJ whole genome shotgun (WGS) entry which is preliminary data.</text>
</comment>
<evidence type="ECO:0000256" key="5">
    <source>
        <dbReference type="ARBA" id="ARBA00023242"/>
    </source>
</evidence>
<dbReference type="GO" id="GO:0008270">
    <property type="term" value="F:zinc ion binding"/>
    <property type="evidence" value="ECO:0007669"/>
    <property type="project" value="UniProtKB-KW"/>
</dbReference>
<keyword evidence="2" id="KW-0479">Metal-binding</keyword>
<comment type="subcellular location">
    <subcellularLocation>
        <location evidence="1">Nucleus</location>
    </subcellularLocation>
</comment>
<feature type="region of interest" description="Disordered" evidence="6">
    <location>
        <begin position="457"/>
        <end position="489"/>
    </location>
</feature>